<keyword evidence="3" id="KW-0547">Nucleotide-binding</keyword>
<dbReference type="PANTHER" id="PTHR21340:SF0">
    <property type="entry name" value="BIS(5'-NUCLEOSYL)-TETRAPHOSPHATASE [ASYMMETRICAL]"/>
    <property type="match status" value="1"/>
</dbReference>
<evidence type="ECO:0000256" key="5">
    <source>
        <dbReference type="ARBA" id="ARBA00032644"/>
    </source>
</evidence>
<dbReference type="Pfam" id="PF00293">
    <property type="entry name" value="NUDIX"/>
    <property type="match status" value="1"/>
</dbReference>
<dbReference type="OMA" id="WRDYEQA"/>
<dbReference type="RefSeq" id="WP_012993229.1">
    <property type="nucleotide sequence ID" value="NZ_NBZD01000001.1"/>
</dbReference>
<evidence type="ECO:0000256" key="4">
    <source>
        <dbReference type="ARBA" id="ARBA00022801"/>
    </source>
</evidence>
<evidence type="ECO:0000313" key="7">
    <source>
        <dbReference type="EMBL" id="PNH19859.1"/>
    </source>
</evidence>
<dbReference type="GO" id="GO:0004081">
    <property type="term" value="F:bis(5'-nucleosyl)-tetraphosphatase (asymmetrical) activity"/>
    <property type="evidence" value="ECO:0007669"/>
    <property type="project" value="TreeGrafter"/>
</dbReference>
<evidence type="ECO:0000259" key="6">
    <source>
        <dbReference type="PROSITE" id="PS51462"/>
    </source>
</evidence>
<accession>A0A2J8B503</accession>
<evidence type="ECO:0000313" key="8">
    <source>
        <dbReference type="Proteomes" id="UP000236394"/>
    </source>
</evidence>
<protein>
    <recommendedName>
        <fullName evidence="2">Bis(5'-nucleosyl)-tetraphosphatase [asymmetrical]</fullName>
    </recommendedName>
    <alternativeName>
        <fullName evidence="5">Diadenosine 5',5'''-P1,P4-tetraphosphate asymmetrical hydrolase</fullName>
    </alternativeName>
</protein>
<sequence>MKKEKSCGAVIFWTHNDERQFLLVQHRSGHWGFPKGHVERNEKELETALREVHEETGVEIDILPNFRRRIEYRPCVNHIKEVIYFVASYVSGEATPQESELRTLGWFEYNAALEQLTFSNDRAVLIEANKFIQNSLSCQNE</sequence>
<organism evidence="7 8">
    <name type="scientific">Mageeibacillus indolicus</name>
    <dbReference type="NCBI Taxonomy" id="884684"/>
    <lineage>
        <taxon>Bacteria</taxon>
        <taxon>Bacillati</taxon>
        <taxon>Bacillota</taxon>
        <taxon>Clostridia</taxon>
        <taxon>Eubacteriales</taxon>
        <taxon>Oscillospiraceae</taxon>
        <taxon>Mageeibacillus</taxon>
    </lineage>
</organism>
<dbReference type="InterPro" id="IPR003565">
    <property type="entry name" value="Tetra_PHTase"/>
</dbReference>
<dbReference type="CDD" id="cd03428">
    <property type="entry name" value="NUDIX_Ap4A_Nudt2"/>
    <property type="match status" value="1"/>
</dbReference>
<dbReference type="EMBL" id="NBZD01000001">
    <property type="protein sequence ID" value="PNH19859.1"/>
    <property type="molecule type" value="Genomic_DNA"/>
</dbReference>
<proteinExistence type="inferred from homology"/>
<dbReference type="AlphaFoldDB" id="A0A2J8B503"/>
<evidence type="ECO:0000256" key="3">
    <source>
        <dbReference type="ARBA" id="ARBA00022741"/>
    </source>
</evidence>
<comment type="similarity">
    <text evidence="1">Belongs to the Nudix hydrolase family.</text>
</comment>
<gene>
    <name evidence="7" type="ORF">B7R76_03020</name>
</gene>
<comment type="caution">
    <text evidence="7">The sequence shown here is derived from an EMBL/GenBank/DDBJ whole genome shotgun (WGS) entry which is preliminary data.</text>
</comment>
<dbReference type="InterPro" id="IPR015797">
    <property type="entry name" value="NUDIX_hydrolase-like_dom_sf"/>
</dbReference>
<dbReference type="PROSITE" id="PS00893">
    <property type="entry name" value="NUDIX_BOX"/>
    <property type="match status" value="1"/>
</dbReference>
<dbReference type="GO" id="GO:0000166">
    <property type="term" value="F:nucleotide binding"/>
    <property type="evidence" value="ECO:0007669"/>
    <property type="project" value="UniProtKB-KW"/>
</dbReference>
<evidence type="ECO:0000256" key="1">
    <source>
        <dbReference type="ARBA" id="ARBA00005582"/>
    </source>
</evidence>
<keyword evidence="4" id="KW-0378">Hydrolase</keyword>
<reference evidence="8" key="1">
    <citation type="submission" date="2017-04" db="EMBL/GenBank/DDBJ databases">
        <authorList>
            <person name="Bumgarner R.E."/>
            <person name="Fredricks D.N."/>
            <person name="Srinivasan S."/>
        </authorList>
    </citation>
    <scope>NUCLEOTIDE SEQUENCE [LARGE SCALE GENOMIC DNA]</scope>
    <source>
        <strain evidence="8">KA00405</strain>
    </source>
</reference>
<dbReference type="GO" id="GO:0006167">
    <property type="term" value="P:AMP biosynthetic process"/>
    <property type="evidence" value="ECO:0007669"/>
    <property type="project" value="TreeGrafter"/>
</dbReference>
<dbReference type="GO" id="GO:0006754">
    <property type="term" value="P:ATP biosynthetic process"/>
    <property type="evidence" value="ECO:0007669"/>
    <property type="project" value="TreeGrafter"/>
</dbReference>
<dbReference type="InterPro" id="IPR000086">
    <property type="entry name" value="NUDIX_hydrolase_dom"/>
</dbReference>
<dbReference type="InterPro" id="IPR051325">
    <property type="entry name" value="Nudix_hydrolase_domain"/>
</dbReference>
<dbReference type="Proteomes" id="UP000236394">
    <property type="component" value="Unassembled WGS sequence"/>
</dbReference>
<dbReference type="PROSITE" id="PS51462">
    <property type="entry name" value="NUDIX"/>
    <property type="match status" value="1"/>
</dbReference>
<dbReference type="SUPFAM" id="SSF55811">
    <property type="entry name" value="Nudix"/>
    <property type="match status" value="1"/>
</dbReference>
<dbReference type="InterPro" id="IPR020084">
    <property type="entry name" value="NUDIX_hydrolase_CS"/>
</dbReference>
<feature type="domain" description="Nudix hydrolase" evidence="6">
    <location>
        <begin position="2"/>
        <end position="130"/>
    </location>
</feature>
<dbReference type="Gene3D" id="3.90.79.10">
    <property type="entry name" value="Nucleoside Triphosphate Pyrophosphohydrolase"/>
    <property type="match status" value="1"/>
</dbReference>
<name>A0A2J8B503_9FIRM</name>
<evidence type="ECO:0000256" key="2">
    <source>
        <dbReference type="ARBA" id="ARBA00018911"/>
    </source>
</evidence>
<dbReference type="PANTHER" id="PTHR21340">
    <property type="entry name" value="DIADENOSINE 5,5-P1,P4-TETRAPHOSPHATE PYROPHOSPHOHYDROLASE MUTT"/>
    <property type="match status" value="1"/>
</dbReference>